<evidence type="ECO:0000259" key="1">
    <source>
        <dbReference type="PROSITE" id="PS51340"/>
    </source>
</evidence>
<evidence type="ECO:0000313" key="2">
    <source>
        <dbReference type="EMBL" id="NYE75020.1"/>
    </source>
</evidence>
<dbReference type="PANTHER" id="PTHR30212:SF2">
    <property type="entry name" value="PROTEIN YIIM"/>
    <property type="match status" value="1"/>
</dbReference>
<dbReference type="GO" id="GO:0030151">
    <property type="term" value="F:molybdenum ion binding"/>
    <property type="evidence" value="ECO:0007669"/>
    <property type="project" value="InterPro"/>
</dbReference>
<accession>A0A7Y9IDZ3</accession>
<dbReference type="EMBL" id="JACCBU010000001">
    <property type="protein sequence ID" value="NYE75020.1"/>
    <property type="molecule type" value="Genomic_DNA"/>
</dbReference>
<gene>
    <name evidence="2" type="ORF">BKA15_006349</name>
</gene>
<dbReference type="GO" id="GO:0030170">
    <property type="term" value="F:pyridoxal phosphate binding"/>
    <property type="evidence" value="ECO:0007669"/>
    <property type="project" value="InterPro"/>
</dbReference>
<evidence type="ECO:0000313" key="3">
    <source>
        <dbReference type="Proteomes" id="UP000569914"/>
    </source>
</evidence>
<dbReference type="InterPro" id="IPR011037">
    <property type="entry name" value="Pyrv_Knase-like_insert_dom_sf"/>
</dbReference>
<dbReference type="RefSeq" id="WP_179757596.1">
    <property type="nucleotide sequence ID" value="NZ_JACCBU010000001.1"/>
</dbReference>
<feature type="domain" description="MOSC" evidence="1">
    <location>
        <begin position="30"/>
        <end position="168"/>
    </location>
</feature>
<dbReference type="Gene3D" id="2.40.33.20">
    <property type="entry name" value="PK beta-barrel domain-like"/>
    <property type="match status" value="1"/>
</dbReference>
<comment type="caution">
    <text evidence="2">The sequence shown here is derived from an EMBL/GenBank/DDBJ whole genome shotgun (WGS) entry which is preliminary data.</text>
</comment>
<dbReference type="PANTHER" id="PTHR30212">
    <property type="entry name" value="PROTEIN YIIM"/>
    <property type="match status" value="1"/>
</dbReference>
<protein>
    <submittedName>
        <fullName evidence="2">MOSC domain-containing protein YiiM</fullName>
    </submittedName>
</protein>
<dbReference type="Pfam" id="PF03473">
    <property type="entry name" value="MOSC"/>
    <property type="match status" value="1"/>
</dbReference>
<dbReference type="InterPro" id="IPR052353">
    <property type="entry name" value="Benzoxazolinone_Detox_Enz"/>
</dbReference>
<name>A0A7Y9IDZ3_9ACTN</name>
<proteinExistence type="predicted"/>
<dbReference type="InterPro" id="IPR005302">
    <property type="entry name" value="MoCF_Sase_C"/>
</dbReference>
<dbReference type="Proteomes" id="UP000569914">
    <property type="component" value="Unassembled WGS sequence"/>
</dbReference>
<reference evidence="2 3" key="1">
    <citation type="submission" date="2020-07" db="EMBL/GenBank/DDBJ databases">
        <title>Sequencing the genomes of 1000 actinobacteria strains.</title>
        <authorList>
            <person name="Klenk H.-P."/>
        </authorList>
    </citation>
    <scope>NUCLEOTIDE SEQUENCE [LARGE SCALE GENOMIC DNA]</scope>
    <source>
        <strain evidence="2 3">DSM 22083</strain>
    </source>
</reference>
<dbReference type="AlphaFoldDB" id="A0A7Y9IDZ3"/>
<dbReference type="SUPFAM" id="SSF50800">
    <property type="entry name" value="PK beta-barrel domain-like"/>
    <property type="match status" value="1"/>
</dbReference>
<keyword evidence="3" id="KW-1185">Reference proteome</keyword>
<organism evidence="2 3">
    <name type="scientific">Microlunatus parietis</name>
    <dbReference type="NCBI Taxonomy" id="682979"/>
    <lineage>
        <taxon>Bacteria</taxon>
        <taxon>Bacillati</taxon>
        <taxon>Actinomycetota</taxon>
        <taxon>Actinomycetes</taxon>
        <taxon>Propionibacteriales</taxon>
        <taxon>Propionibacteriaceae</taxon>
        <taxon>Microlunatus</taxon>
    </lineage>
</organism>
<dbReference type="PROSITE" id="PS51340">
    <property type="entry name" value="MOSC"/>
    <property type="match status" value="1"/>
</dbReference>
<sequence length="218" mass="23989">MTNPAGHLVAVNVVHEIRPGPTRETAIDKRPVAGRVTVSQLGLDGDRQCDTRHHGGPDKALYAYAHEDAAWWATVLGRNIPPGLFGENLRTAGLDVTHAKIGECWRIGDPGRGVLVEVRMPRTPCENLSARMGDPQFHKRFAATRRVGAYLMVLETGSIQEGDAIVIMERPDHDLTIGDYLSRPDAAQLRRLLDSGVDLAETVRRRARRIVARAASPR</sequence>
<dbReference type="GO" id="GO:0003824">
    <property type="term" value="F:catalytic activity"/>
    <property type="evidence" value="ECO:0007669"/>
    <property type="project" value="InterPro"/>
</dbReference>